<dbReference type="InterPro" id="IPR011701">
    <property type="entry name" value="MFS"/>
</dbReference>
<dbReference type="PROSITE" id="PS50850">
    <property type="entry name" value="MFS"/>
    <property type="match status" value="1"/>
</dbReference>
<dbReference type="InterPro" id="IPR020846">
    <property type="entry name" value="MFS_dom"/>
</dbReference>
<evidence type="ECO:0000259" key="5">
    <source>
        <dbReference type="PROSITE" id="PS50850"/>
    </source>
</evidence>
<dbReference type="EMBL" id="OUUZ01000001">
    <property type="protein sequence ID" value="SPQ19389.1"/>
    <property type="molecule type" value="Genomic_DNA"/>
</dbReference>
<comment type="similarity">
    <text evidence="2">Belongs to the major facilitator superfamily. Monocarboxylate porter (TC 2.A.1.13) family.</text>
</comment>
<gene>
    <name evidence="6" type="ORF">TT172_LOCUS1808</name>
</gene>
<feature type="transmembrane region" description="Helical" evidence="4">
    <location>
        <begin position="339"/>
        <end position="360"/>
    </location>
</feature>
<feature type="transmembrane region" description="Helical" evidence="4">
    <location>
        <begin position="115"/>
        <end position="135"/>
    </location>
</feature>
<feature type="transmembrane region" description="Helical" evidence="4">
    <location>
        <begin position="142"/>
        <end position="160"/>
    </location>
</feature>
<keyword evidence="4" id="KW-0472">Membrane</keyword>
<evidence type="ECO:0000313" key="6">
    <source>
        <dbReference type="EMBL" id="SPQ19389.1"/>
    </source>
</evidence>
<feature type="transmembrane region" description="Helical" evidence="4">
    <location>
        <begin position="309"/>
        <end position="327"/>
    </location>
</feature>
<comment type="subcellular location">
    <subcellularLocation>
        <location evidence="1">Membrane</location>
        <topology evidence="1">Multi-pass membrane protein</topology>
    </subcellularLocation>
</comment>
<protein>
    <submittedName>
        <fullName evidence="6">E3017450-ac8a-4f6f-aa3f-f056a97e69a1</fullName>
    </submittedName>
</protein>
<feature type="transmembrane region" description="Helical" evidence="4">
    <location>
        <begin position="166"/>
        <end position="186"/>
    </location>
</feature>
<feature type="domain" description="Major facilitator superfamily (MFS) profile" evidence="5">
    <location>
        <begin position="53"/>
        <end position="456"/>
    </location>
</feature>
<dbReference type="Pfam" id="PF07690">
    <property type="entry name" value="MFS_1"/>
    <property type="match status" value="1"/>
</dbReference>
<feature type="transmembrane region" description="Helical" evidence="4">
    <location>
        <begin position="75"/>
        <end position="95"/>
    </location>
</feature>
<feature type="transmembrane region" description="Helical" evidence="4">
    <location>
        <begin position="406"/>
        <end position="426"/>
    </location>
</feature>
<dbReference type="PANTHER" id="PTHR11360">
    <property type="entry name" value="MONOCARBOXYLATE TRANSPORTER"/>
    <property type="match status" value="1"/>
</dbReference>
<dbReference type="GO" id="GO:0022857">
    <property type="term" value="F:transmembrane transporter activity"/>
    <property type="evidence" value="ECO:0007669"/>
    <property type="project" value="InterPro"/>
</dbReference>
<proteinExistence type="inferred from homology"/>
<feature type="transmembrane region" description="Helical" evidence="4">
    <location>
        <begin position="366"/>
        <end position="394"/>
    </location>
</feature>
<evidence type="ECO:0000256" key="1">
    <source>
        <dbReference type="ARBA" id="ARBA00004141"/>
    </source>
</evidence>
<dbReference type="InterPro" id="IPR050327">
    <property type="entry name" value="Proton-linked_MCT"/>
</dbReference>
<evidence type="ECO:0000256" key="2">
    <source>
        <dbReference type="ARBA" id="ARBA00006727"/>
    </source>
</evidence>
<feature type="transmembrane region" description="Helical" evidence="4">
    <location>
        <begin position="231"/>
        <end position="250"/>
    </location>
</feature>
<feature type="transmembrane region" description="Helical" evidence="4">
    <location>
        <begin position="198"/>
        <end position="219"/>
    </location>
</feature>
<evidence type="ECO:0000313" key="7">
    <source>
        <dbReference type="Proteomes" id="UP000289323"/>
    </source>
</evidence>
<accession>A0A3S4D0V4</accession>
<feature type="transmembrane region" description="Helical" evidence="4">
    <location>
        <begin position="276"/>
        <end position="297"/>
    </location>
</feature>
<feature type="region of interest" description="Disordered" evidence="3">
    <location>
        <begin position="1"/>
        <end position="59"/>
    </location>
</feature>
<keyword evidence="4" id="KW-1133">Transmembrane helix</keyword>
<reference evidence="6 7" key="1">
    <citation type="submission" date="2018-04" db="EMBL/GenBank/DDBJ databases">
        <authorList>
            <person name="Huttner S."/>
            <person name="Dainat J."/>
        </authorList>
    </citation>
    <scope>NUCLEOTIDE SEQUENCE [LARGE SCALE GENOMIC DNA]</scope>
</reference>
<name>A0A3S4D0V4_9PEZI</name>
<dbReference type="Proteomes" id="UP000289323">
    <property type="component" value="Unassembled WGS sequence"/>
</dbReference>
<dbReference type="InterPro" id="IPR036259">
    <property type="entry name" value="MFS_trans_sf"/>
</dbReference>
<dbReference type="GO" id="GO:0016020">
    <property type="term" value="C:membrane"/>
    <property type="evidence" value="ECO:0007669"/>
    <property type="project" value="UniProtKB-SubCell"/>
</dbReference>
<evidence type="ECO:0000256" key="4">
    <source>
        <dbReference type="SAM" id="Phobius"/>
    </source>
</evidence>
<sequence length="466" mass="49367">MARRPGTDSSTDNAAESQCEVEPGFVGASLPETADYDPGSDAGDPGARADNGAAEASSGAAPLTGVDVGWRPWKVVIGCFCLTVPTYGLLSGIGLFQTYWQRDMLRGYSGSDVSWIISIFGFLDCLFAGPAGTLFDRHGSRWLLPLGCVAYVASFIGLAFSSTYAQFMGCMTAAGAAAAMPTTIAFSVVGQWFEARKGIATGCVTLGAPLGGIFFSLLLQVLFDRFPWKTAALVLAATMACLLSLGSLLVETNLPVQPANEDSKPALSSVLRSPKFWLICYAVFAYELVLFVQWGTIPSYAVSANVGNKQFYLMMSYNIGAVMGRTLPPWLSDRALGPLNAIIVMNIFTLLVVLAIWLPVGGSSVAALFVVMVLMGIGTGSFVPLGVSCINALCTPEHTGTWLGSAYSIVSVATLLGNPVSSAILARYHCDGLLAFLAAVLFSGMISAAALRWLFHGRRWIFKARV</sequence>
<evidence type="ECO:0000256" key="3">
    <source>
        <dbReference type="SAM" id="MobiDB-lite"/>
    </source>
</evidence>
<keyword evidence="4" id="KW-0812">Transmembrane</keyword>
<dbReference type="PANTHER" id="PTHR11360:SF230">
    <property type="entry name" value="MONOCARBOXYLATE TRANSPORTER, PUTATIVE (AFU_ORTHOLOGUE AFUA_2G12790)-RELATED"/>
    <property type="match status" value="1"/>
</dbReference>
<organism evidence="6 7">
    <name type="scientific">Thermothielavioides terrestris</name>
    <dbReference type="NCBI Taxonomy" id="2587410"/>
    <lineage>
        <taxon>Eukaryota</taxon>
        <taxon>Fungi</taxon>
        <taxon>Dikarya</taxon>
        <taxon>Ascomycota</taxon>
        <taxon>Pezizomycotina</taxon>
        <taxon>Sordariomycetes</taxon>
        <taxon>Sordariomycetidae</taxon>
        <taxon>Sordariales</taxon>
        <taxon>Chaetomiaceae</taxon>
        <taxon>Thermothielavioides</taxon>
    </lineage>
</organism>
<dbReference type="AlphaFoldDB" id="A0A3S4D0V4"/>
<dbReference type="SUPFAM" id="SSF103473">
    <property type="entry name" value="MFS general substrate transporter"/>
    <property type="match status" value="1"/>
</dbReference>
<dbReference type="Gene3D" id="1.20.1250.20">
    <property type="entry name" value="MFS general substrate transporter like domains"/>
    <property type="match status" value="1"/>
</dbReference>
<feature type="compositionally biased region" description="Polar residues" evidence="3">
    <location>
        <begin position="7"/>
        <end position="16"/>
    </location>
</feature>
<feature type="transmembrane region" description="Helical" evidence="4">
    <location>
        <begin position="432"/>
        <end position="455"/>
    </location>
</feature>